<dbReference type="PANTHER" id="PTHR30055:SF175">
    <property type="entry name" value="HTH-TYPE TRANSCRIPTIONAL REPRESSOR KSTR2"/>
    <property type="match status" value="1"/>
</dbReference>
<dbReference type="SUPFAM" id="SSF46689">
    <property type="entry name" value="Homeodomain-like"/>
    <property type="match status" value="1"/>
</dbReference>
<dbReference type="InterPro" id="IPR050109">
    <property type="entry name" value="HTH-type_TetR-like_transc_reg"/>
</dbReference>
<evidence type="ECO:0000256" key="4">
    <source>
        <dbReference type="ARBA" id="ARBA00023163"/>
    </source>
</evidence>
<feature type="DNA-binding region" description="H-T-H motif" evidence="5">
    <location>
        <begin position="29"/>
        <end position="48"/>
    </location>
</feature>
<sequence length="201" mass="22644">MVLRETSQKERILHAAAELFARHGYHGVGMSQLEKAVGLQRGALYHHIGNKEALLYEISVSQLRVMVESAQKISAAFSDEEERIRALARAILRNIAEHRLEWTVHYRDFNALTGERLRDVLDLRAQYERAWLDAFHTGTAKGLFRSMADDVAFKGILGMFNYSYVWMDQSGRVSTDTIADMFCDIILSGIRPPQAVGGSSA</sequence>
<reference evidence="7 8" key="1">
    <citation type="submission" date="2018-11" db="EMBL/GenBank/DDBJ databases">
        <title>Sequencing the genomes of 1000 actinobacteria strains.</title>
        <authorList>
            <person name="Klenk H.-P."/>
        </authorList>
    </citation>
    <scope>NUCLEOTIDE SEQUENCE [LARGE SCALE GENOMIC DNA]</scope>
    <source>
        <strain evidence="7 8">DSM 44254</strain>
    </source>
</reference>
<evidence type="ECO:0000256" key="5">
    <source>
        <dbReference type="PROSITE-ProRule" id="PRU00335"/>
    </source>
</evidence>
<feature type="domain" description="HTH tetR-type" evidence="6">
    <location>
        <begin position="6"/>
        <end position="66"/>
    </location>
</feature>
<dbReference type="PANTHER" id="PTHR30055">
    <property type="entry name" value="HTH-TYPE TRANSCRIPTIONAL REGULATOR RUTR"/>
    <property type="match status" value="1"/>
</dbReference>
<protein>
    <submittedName>
        <fullName evidence="7">TetR family transcriptional regulator</fullName>
    </submittedName>
</protein>
<accession>A0A3N1D0L2</accession>
<keyword evidence="4" id="KW-0804">Transcription</keyword>
<evidence type="ECO:0000259" key="6">
    <source>
        <dbReference type="PROSITE" id="PS50977"/>
    </source>
</evidence>
<organism evidence="7 8">
    <name type="scientific">Actinocorallia herbida</name>
    <dbReference type="NCBI Taxonomy" id="58109"/>
    <lineage>
        <taxon>Bacteria</taxon>
        <taxon>Bacillati</taxon>
        <taxon>Actinomycetota</taxon>
        <taxon>Actinomycetes</taxon>
        <taxon>Streptosporangiales</taxon>
        <taxon>Thermomonosporaceae</taxon>
        <taxon>Actinocorallia</taxon>
    </lineage>
</organism>
<dbReference type="AlphaFoldDB" id="A0A3N1D0L2"/>
<dbReference type="Pfam" id="PF00440">
    <property type="entry name" value="TetR_N"/>
    <property type="match status" value="1"/>
</dbReference>
<dbReference type="PROSITE" id="PS50977">
    <property type="entry name" value="HTH_TETR_2"/>
    <property type="match status" value="1"/>
</dbReference>
<proteinExistence type="predicted"/>
<dbReference type="SUPFAM" id="SSF48498">
    <property type="entry name" value="Tetracyclin repressor-like, C-terminal domain"/>
    <property type="match status" value="1"/>
</dbReference>
<keyword evidence="8" id="KW-1185">Reference proteome</keyword>
<comment type="caution">
    <text evidence="7">The sequence shown here is derived from an EMBL/GenBank/DDBJ whole genome shotgun (WGS) entry which is preliminary data.</text>
</comment>
<dbReference type="GO" id="GO:0003700">
    <property type="term" value="F:DNA-binding transcription factor activity"/>
    <property type="evidence" value="ECO:0007669"/>
    <property type="project" value="TreeGrafter"/>
</dbReference>
<evidence type="ECO:0000313" key="7">
    <source>
        <dbReference type="EMBL" id="ROO87062.1"/>
    </source>
</evidence>
<dbReference type="OrthoDB" id="3190535at2"/>
<keyword evidence="1" id="KW-0678">Repressor</keyword>
<gene>
    <name evidence="7" type="ORF">EDD29_4651</name>
</gene>
<evidence type="ECO:0000256" key="1">
    <source>
        <dbReference type="ARBA" id="ARBA00022491"/>
    </source>
</evidence>
<dbReference type="Gene3D" id="1.10.357.10">
    <property type="entry name" value="Tetracycline Repressor, domain 2"/>
    <property type="match status" value="1"/>
</dbReference>
<dbReference type="InterPro" id="IPR001647">
    <property type="entry name" value="HTH_TetR"/>
</dbReference>
<evidence type="ECO:0000256" key="3">
    <source>
        <dbReference type="ARBA" id="ARBA00023125"/>
    </source>
</evidence>
<dbReference type="InterPro" id="IPR041490">
    <property type="entry name" value="KstR2_TetR_C"/>
</dbReference>
<dbReference type="Gene3D" id="1.10.10.60">
    <property type="entry name" value="Homeodomain-like"/>
    <property type="match status" value="1"/>
</dbReference>
<dbReference type="EMBL" id="RJKE01000001">
    <property type="protein sequence ID" value="ROO87062.1"/>
    <property type="molecule type" value="Genomic_DNA"/>
</dbReference>
<dbReference type="Pfam" id="PF17932">
    <property type="entry name" value="TetR_C_24"/>
    <property type="match status" value="1"/>
</dbReference>
<dbReference type="InterPro" id="IPR009057">
    <property type="entry name" value="Homeodomain-like_sf"/>
</dbReference>
<evidence type="ECO:0000256" key="2">
    <source>
        <dbReference type="ARBA" id="ARBA00023015"/>
    </source>
</evidence>
<name>A0A3N1D0L2_9ACTN</name>
<dbReference type="Proteomes" id="UP000272400">
    <property type="component" value="Unassembled WGS sequence"/>
</dbReference>
<dbReference type="PRINTS" id="PR00455">
    <property type="entry name" value="HTHTETR"/>
</dbReference>
<dbReference type="GO" id="GO:0000976">
    <property type="term" value="F:transcription cis-regulatory region binding"/>
    <property type="evidence" value="ECO:0007669"/>
    <property type="project" value="TreeGrafter"/>
</dbReference>
<evidence type="ECO:0000313" key="8">
    <source>
        <dbReference type="Proteomes" id="UP000272400"/>
    </source>
</evidence>
<keyword evidence="3 5" id="KW-0238">DNA-binding</keyword>
<keyword evidence="2" id="KW-0805">Transcription regulation</keyword>
<dbReference type="InterPro" id="IPR036271">
    <property type="entry name" value="Tet_transcr_reg_TetR-rel_C_sf"/>
</dbReference>
<dbReference type="RefSeq" id="WP_123666397.1">
    <property type="nucleotide sequence ID" value="NZ_RJKE01000001.1"/>
</dbReference>